<dbReference type="RefSeq" id="WP_126724928.1">
    <property type="nucleotide sequence ID" value="NZ_RYZH01000013.1"/>
</dbReference>
<proteinExistence type="predicted"/>
<reference evidence="1 2" key="2">
    <citation type="submission" date="2019-01" db="EMBL/GenBank/DDBJ databases">
        <title>Tautonia sociabilis, a novel thermotolerant planctomycete of Isosphaeraceae family, isolated from a 4000 m deep subterranean habitat.</title>
        <authorList>
            <person name="Kovaleva O.L."/>
            <person name="Elcheninov A.G."/>
            <person name="Van Heerden E."/>
            <person name="Toshchakov S.V."/>
            <person name="Novikov A."/>
            <person name="Bonch-Osmolovskaya E.A."/>
            <person name="Kublanov I.V."/>
        </authorList>
    </citation>
    <scope>NUCLEOTIDE SEQUENCE [LARGE SCALE GENOMIC DNA]</scope>
    <source>
        <strain evidence="1 2">GM2012</strain>
    </source>
</reference>
<comment type="caution">
    <text evidence="1">The sequence shown here is derived from an EMBL/GenBank/DDBJ whole genome shotgun (WGS) entry which is preliminary data.</text>
</comment>
<name>A0A432MMB3_9BACT</name>
<gene>
    <name evidence="1" type="ORF">TsocGM_08765</name>
</gene>
<dbReference type="Proteomes" id="UP000280296">
    <property type="component" value="Unassembled WGS sequence"/>
</dbReference>
<evidence type="ECO:0000313" key="1">
    <source>
        <dbReference type="EMBL" id="RUL88218.1"/>
    </source>
</evidence>
<reference evidence="1 2" key="1">
    <citation type="submission" date="2018-12" db="EMBL/GenBank/DDBJ databases">
        <authorList>
            <person name="Toschakov S.V."/>
        </authorList>
    </citation>
    <scope>NUCLEOTIDE SEQUENCE [LARGE SCALE GENOMIC DNA]</scope>
    <source>
        <strain evidence="1 2">GM2012</strain>
    </source>
</reference>
<dbReference type="EMBL" id="RYZH01000013">
    <property type="protein sequence ID" value="RUL88218.1"/>
    <property type="molecule type" value="Genomic_DNA"/>
</dbReference>
<dbReference type="OrthoDB" id="287432at2"/>
<keyword evidence="2" id="KW-1185">Reference proteome</keyword>
<accession>A0A432MMB3</accession>
<evidence type="ECO:0000313" key="2">
    <source>
        <dbReference type="Proteomes" id="UP000280296"/>
    </source>
</evidence>
<organism evidence="1 2">
    <name type="scientific">Tautonia sociabilis</name>
    <dbReference type="NCBI Taxonomy" id="2080755"/>
    <lineage>
        <taxon>Bacteria</taxon>
        <taxon>Pseudomonadati</taxon>
        <taxon>Planctomycetota</taxon>
        <taxon>Planctomycetia</taxon>
        <taxon>Isosphaerales</taxon>
        <taxon>Isosphaeraceae</taxon>
        <taxon>Tautonia</taxon>
    </lineage>
</organism>
<protein>
    <submittedName>
        <fullName evidence="1">Uncharacterized protein</fullName>
    </submittedName>
</protein>
<sequence length="91" mass="10552">MSRTRSASDVLERDFLEIRSRILDLAAALDRLDRAADRPRVEDDPRLDRVRKALEILRREDPARAEAVQLLFSDPYEEGWRARLPVAPRIG</sequence>
<dbReference type="AlphaFoldDB" id="A0A432MMB3"/>